<organism evidence="1 2">
    <name type="scientific">Racocetra persica</name>
    <dbReference type="NCBI Taxonomy" id="160502"/>
    <lineage>
        <taxon>Eukaryota</taxon>
        <taxon>Fungi</taxon>
        <taxon>Fungi incertae sedis</taxon>
        <taxon>Mucoromycota</taxon>
        <taxon>Glomeromycotina</taxon>
        <taxon>Glomeromycetes</taxon>
        <taxon>Diversisporales</taxon>
        <taxon>Gigasporaceae</taxon>
        <taxon>Racocetra</taxon>
    </lineage>
</organism>
<comment type="caution">
    <text evidence="1">The sequence shown here is derived from an EMBL/GenBank/DDBJ whole genome shotgun (WGS) entry which is preliminary data.</text>
</comment>
<dbReference type="Proteomes" id="UP000789920">
    <property type="component" value="Unassembled WGS sequence"/>
</dbReference>
<feature type="non-terminal residue" evidence="1">
    <location>
        <position position="1"/>
    </location>
</feature>
<gene>
    <name evidence="1" type="ORF">RPERSI_LOCUS22128</name>
</gene>
<sequence length="41" mass="4502">TKAIIATKNICIDIKYNTEMAASPIDHTMPPQTTELNTQAL</sequence>
<keyword evidence="2" id="KW-1185">Reference proteome</keyword>
<protein>
    <submittedName>
        <fullName evidence="1">30699_t:CDS:1</fullName>
    </submittedName>
</protein>
<evidence type="ECO:0000313" key="1">
    <source>
        <dbReference type="EMBL" id="CAG8806313.1"/>
    </source>
</evidence>
<accession>A0ACA9RRE3</accession>
<reference evidence="1" key="1">
    <citation type="submission" date="2021-06" db="EMBL/GenBank/DDBJ databases">
        <authorList>
            <person name="Kallberg Y."/>
            <person name="Tangrot J."/>
            <person name="Rosling A."/>
        </authorList>
    </citation>
    <scope>NUCLEOTIDE SEQUENCE</scope>
    <source>
        <strain evidence="1">MA461A</strain>
    </source>
</reference>
<dbReference type="EMBL" id="CAJVQC010066325">
    <property type="protein sequence ID" value="CAG8806313.1"/>
    <property type="molecule type" value="Genomic_DNA"/>
</dbReference>
<evidence type="ECO:0000313" key="2">
    <source>
        <dbReference type="Proteomes" id="UP000789920"/>
    </source>
</evidence>
<name>A0ACA9RRE3_9GLOM</name>
<proteinExistence type="predicted"/>